<keyword evidence="3" id="KW-1185">Reference proteome</keyword>
<accession>A0ABV5JP36</accession>
<dbReference type="Proteomes" id="UP001589700">
    <property type="component" value="Unassembled WGS sequence"/>
</dbReference>
<evidence type="ECO:0000256" key="1">
    <source>
        <dbReference type="SAM" id="Phobius"/>
    </source>
</evidence>
<proteinExistence type="predicted"/>
<keyword evidence="1" id="KW-1133">Transmembrane helix</keyword>
<keyword evidence="1" id="KW-0472">Membrane</keyword>
<evidence type="ECO:0000313" key="2">
    <source>
        <dbReference type="EMBL" id="MFB9259478.1"/>
    </source>
</evidence>
<dbReference type="RefSeq" id="WP_380023204.1">
    <property type="nucleotide sequence ID" value="NZ_JBHMDY010000004.1"/>
</dbReference>
<evidence type="ECO:0000313" key="3">
    <source>
        <dbReference type="Proteomes" id="UP001589700"/>
    </source>
</evidence>
<evidence type="ECO:0008006" key="4">
    <source>
        <dbReference type="Google" id="ProtNLM"/>
    </source>
</evidence>
<organism evidence="2 3">
    <name type="scientific">Dietzia aerolata</name>
    <dbReference type="NCBI Taxonomy" id="595984"/>
    <lineage>
        <taxon>Bacteria</taxon>
        <taxon>Bacillati</taxon>
        <taxon>Actinomycetota</taxon>
        <taxon>Actinomycetes</taxon>
        <taxon>Mycobacteriales</taxon>
        <taxon>Dietziaceae</taxon>
        <taxon>Dietzia</taxon>
    </lineage>
</organism>
<sequence length="174" mass="18722">MTSAEPGNQPESTGSVTLTRFARPARLQTARRVRRAALTRRVVRVVAVVVALFSVVVSFLILLACLIDDLRIDQDMGSATATVTEVTDRRAAVEFDAGGGRHVRPVTGVFYPTGLVEGQRVQVEFRRANPDLVRVSGRSWTIAIVPALSVPAVVIPVAALVYAAASPRVYRPSS</sequence>
<comment type="caution">
    <text evidence="2">The sequence shown here is derived from an EMBL/GenBank/DDBJ whole genome shotgun (WGS) entry which is preliminary data.</text>
</comment>
<keyword evidence="1" id="KW-0812">Transmembrane</keyword>
<protein>
    <recommendedName>
        <fullName evidence="4">DUF3592 domain-containing protein</fullName>
    </recommendedName>
</protein>
<gene>
    <name evidence="2" type="ORF">ACFFVD_06645</name>
</gene>
<reference evidence="2 3" key="1">
    <citation type="submission" date="2024-09" db="EMBL/GenBank/DDBJ databases">
        <authorList>
            <person name="Sun Q."/>
            <person name="Mori K."/>
        </authorList>
    </citation>
    <scope>NUCLEOTIDE SEQUENCE [LARGE SCALE GENOMIC DNA]</scope>
    <source>
        <strain evidence="2 3">CCM 7659</strain>
    </source>
</reference>
<feature type="transmembrane region" description="Helical" evidence="1">
    <location>
        <begin position="42"/>
        <end position="67"/>
    </location>
</feature>
<dbReference type="EMBL" id="JBHMDY010000004">
    <property type="protein sequence ID" value="MFB9259478.1"/>
    <property type="molecule type" value="Genomic_DNA"/>
</dbReference>
<name>A0ABV5JP36_9ACTN</name>
<feature type="transmembrane region" description="Helical" evidence="1">
    <location>
        <begin position="140"/>
        <end position="165"/>
    </location>
</feature>